<evidence type="ECO:0000256" key="1">
    <source>
        <dbReference type="ARBA" id="ARBA00022628"/>
    </source>
</evidence>
<dbReference type="InterPro" id="IPR009246">
    <property type="entry name" value="EutC"/>
</dbReference>
<keyword evidence="2 5" id="KW-0456">Lyase</keyword>
<dbReference type="Proteomes" id="UP000256780">
    <property type="component" value="Chromosome CBM2587_b"/>
</dbReference>
<dbReference type="EC" id="4.3.1.7" evidence="5"/>
<comment type="function">
    <text evidence="5">Catalyzes the deamination of various vicinal amino-alcohols to oxo compounds. Allows this organism to utilize ethanolamine as the sole source of nitrogen and carbon in the presence of external vitamin B12.</text>
</comment>
<feature type="region of interest" description="Disordered" evidence="6">
    <location>
        <begin position="251"/>
        <end position="272"/>
    </location>
</feature>
<dbReference type="HAMAP" id="MF_00601">
    <property type="entry name" value="EutC"/>
    <property type="match status" value="1"/>
</dbReference>
<dbReference type="GO" id="GO:0006520">
    <property type="term" value="P:amino acid metabolic process"/>
    <property type="evidence" value="ECO:0007669"/>
    <property type="project" value="InterPro"/>
</dbReference>
<feature type="binding site" evidence="5">
    <location>
        <position position="188"/>
    </location>
    <ligand>
        <name>adenosylcob(III)alamin</name>
        <dbReference type="ChEBI" id="CHEBI:18408"/>
    </ligand>
</feature>
<dbReference type="PIRSF" id="PIRSF018982">
    <property type="entry name" value="EutC"/>
    <property type="match status" value="1"/>
</dbReference>
<dbReference type="Pfam" id="PF05985">
    <property type="entry name" value="EutC"/>
    <property type="match status" value="1"/>
</dbReference>
<dbReference type="PANTHER" id="PTHR39330:SF1">
    <property type="entry name" value="ETHANOLAMINE AMMONIA-LYASE SMALL SUBUNIT"/>
    <property type="match status" value="1"/>
</dbReference>
<feature type="binding site" evidence="5">
    <location>
        <position position="167"/>
    </location>
    <ligand>
        <name>adenosylcob(III)alamin</name>
        <dbReference type="ChEBI" id="CHEBI:18408"/>
    </ligand>
</feature>
<dbReference type="RefSeq" id="WP_116359588.1">
    <property type="nucleotide sequence ID" value="NZ_LT976854.1"/>
</dbReference>
<evidence type="ECO:0000256" key="3">
    <source>
        <dbReference type="ARBA" id="ARBA00023285"/>
    </source>
</evidence>
<comment type="catalytic activity">
    <reaction evidence="5">
        <text>ethanolamine = acetaldehyde + NH4(+)</text>
        <dbReference type="Rhea" id="RHEA:15313"/>
        <dbReference type="ChEBI" id="CHEBI:15343"/>
        <dbReference type="ChEBI" id="CHEBI:28938"/>
        <dbReference type="ChEBI" id="CHEBI:57603"/>
        <dbReference type="EC" id="4.3.1.7"/>
    </reaction>
</comment>
<keyword evidence="1 5" id="KW-0846">Cobalamin</keyword>
<sequence>MTVEPQTPASPDRAAPEADPWQRLRRFTRARIALGRTGHSQPTDAVLAFGLAHAQARDAVHLALEVGAVTAALDAAGLAHVAVHSAAPDRAHYLRRPDLGRRLDEASGARLDAARPQQAPDVVFVIADGLSALATQRHALPLLEAARQRLPQGWHIGPVVVAEQSRVALGDEIGARLGARQVVMLIGERPGLSSPDSLGIYLTYAPRPGRTDAERNCISNVRPEGLPCAHAAERLVFLLRGAAALGRSGVDLKDDSAPALPEGSAEPAPQVR</sequence>
<dbReference type="GO" id="GO:0009350">
    <property type="term" value="C:ethanolamine ammonia-lyase complex"/>
    <property type="evidence" value="ECO:0007669"/>
    <property type="project" value="UniProtKB-UniRule"/>
</dbReference>
<dbReference type="GO" id="GO:0046336">
    <property type="term" value="P:ethanolamine catabolic process"/>
    <property type="evidence" value="ECO:0007669"/>
    <property type="project" value="UniProtKB-UniRule"/>
</dbReference>
<proteinExistence type="inferred from homology"/>
<reference evidence="7 8" key="1">
    <citation type="submission" date="2018-01" db="EMBL/GenBank/DDBJ databases">
        <authorList>
            <person name="Clerissi C."/>
        </authorList>
    </citation>
    <scope>NUCLEOTIDE SEQUENCE [LARGE SCALE GENOMIC DNA]</scope>
    <source>
        <strain evidence="7">Cupriavidus sp. LMG 19464</strain>
    </source>
</reference>
<comment type="pathway">
    <text evidence="5">Amine and polyamine degradation; ethanolamine degradation.</text>
</comment>
<protein>
    <recommendedName>
        <fullName evidence="5">Ethanolamine ammonia-lyase small subunit</fullName>
        <shortName evidence="5">EAL small subunit</shortName>
        <ecNumber evidence="5">4.3.1.7</ecNumber>
    </recommendedName>
</protein>
<dbReference type="Gene3D" id="1.10.30.40">
    <property type="entry name" value="Ethanolamine ammonia-lyase light chain (EutC), N-terminal domain"/>
    <property type="match status" value="1"/>
</dbReference>
<evidence type="ECO:0000313" key="7">
    <source>
        <dbReference type="EMBL" id="SOY60398.1"/>
    </source>
</evidence>
<comment type="subunit">
    <text evidence="5">The basic unit is a heterodimer which dimerizes to form tetramers. The heterotetramers trimerize; 6 large subunits form a core ring with 6 small subunits projecting outwards.</text>
</comment>
<evidence type="ECO:0000313" key="8">
    <source>
        <dbReference type="Proteomes" id="UP000256780"/>
    </source>
</evidence>
<comment type="cofactor">
    <cofactor evidence="5">
        <name>adenosylcob(III)alamin</name>
        <dbReference type="ChEBI" id="CHEBI:18408"/>
    </cofactor>
    <text evidence="5">Binds between the large and small subunits.</text>
</comment>
<comment type="similarity">
    <text evidence="5">Belongs to the EutC family.</text>
</comment>
<dbReference type="InterPro" id="IPR042255">
    <property type="entry name" value="EutC_N"/>
</dbReference>
<dbReference type="GO" id="GO:0031419">
    <property type="term" value="F:cobalamin binding"/>
    <property type="evidence" value="ECO:0007669"/>
    <property type="project" value="UniProtKB-UniRule"/>
</dbReference>
<evidence type="ECO:0000256" key="4">
    <source>
        <dbReference type="ARBA" id="ARBA00024446"/>
    </source>
</evidence>
<feature type="binding site" evidence="5">
    <location>
        <position position="217"/>
    </location>
    <ligand>
        <name>adenosylcob(III)alamin</name>
        <dbReference type="ChEBI" id="CHEBI:18408"/>
    </ligand>
</feature>
<evidence type="ECO:0000256" key="2">
    <source>
        <dbReference type="ARBA" id="ARBA00023239"/>
    </source>
</evidence>
<dbReference type="AlphaFoldDB" id="A0A975X6J4"/>
<keyword evidence="4 5" id="KW-1283">Bacterial microcompartment</keyword>
<comment type="caution">
    <text evidence="7">The sequence shown here is derived from an EMBL/GenBank/DDBJ whole genome shotgun (WGS) entry which is preliminary data.</text>
</comment>
<organism evidence="7 8">
    <name type="scientific">Cupriavidus taiwanensis</name>
    <dbReference type="NCBI Taxonomy" id="164546"/>
    <lineage>
        <taxon>Bacteria</taxon>
        <taxon>Pseudomonadati</taxon>
        <taxon>Pseudomonadota</taxon>
        <taxon>Betaproteobacteria</taxon>
        <taxon>Burkholderiales</taxon>
        <taxon>Burkholderiaceae</taxon>
        <taxon>Cupriavidus</taxon>
    </lineage>
</organism>
<dbReference type="OrthoDB" id="114248at2"/>
<name>A0A975X6J4_9BURK</name>
<comment type="subcellular location">
    <subcellularLocation>
        <location evidence="5">Bacterial microcompartment</location>
    </subcellularLocation>
</comment>
<dbReference type="GO" id="GO:0008851">
    <property type="term" value="F:ethanolamine ammonia-lyase activity"/>
    <property type="evidence" value="ECO:0007669"/>
    <property type="project" value="UniProtKB-UniRule"/>
</dbReference>
<gene>
    <name evidence="5 7" type="primary">eutC</name>
    <name evidence="7" type="ORF">CBM2587_B100061</name>
</gene>
<dbReference type="PANTHER" id="PTHR39330">
    <property type="entry name" value="ETHANOLAMINE AMMONIA-LYASE LIGHT CHAIN"/>
    <property type="match status" value="1"/>
</dbReference>
<dbReference type="GO" id="GO:0031471">
    <property type="term" value="C:ethanolamine degradation polyhedral organelle"/>
    <property type="evidence" value="ECO:0007669"/>
    <property type="project" value="UniProtKB-UniRule"/>
</dbReference>
<accession>A0A975X6J4</accession>
<keyword evidence="3 5" id="KW-0170">Cobalt</keyword>
<dbReference type="EMBL" id="OFSQ01000030">
    <property type="protein sequence ID" value="SOY60398.1"/>
    <property type="molecule type" value="Genomic_DNA"/>
</dbReference>
<evidence type="ECO:0000256" key="6">
    <source>
        <dbReference type="SAM" id="MobiDB-lite"/>
    </source>
</evidence>
<dbReference type="NCBIfam" id="NF003971">
    <property type="entry name" value="PRK05465.1"/>
    <property type="match status" value="1"/>
</dbReference>
<evidence type="ECO:0000256" key="5">
    <source>
        <dbReference type="HAMAP-Rule" id="MF_00601"/>
    </source>
</evidence>
<dbReference type="Gene3D" id="3.40.50.11240">
    <property type="entry name" value="Ethanolamine ammonia-lyase light chain (EutC)"/>
    <property type="match status" value="1"/>
</dbReference>
<dbReference type="InterPro" id="IPR042251">
    <property type="entry name" value="EutC_C"/>
</dbReference>